<dbReference type="AlphaFoldDB" id="A0A1B9E7P2"/>
<proteinExistence type="predicted"/>
<comment type="caution">
    <text evidence="1">The sequence shown here is derived from an EMBL/GenBank/DDBJ whole genome shotgun (WGS) entry which is preliminary data.</text>
</comment>
<evidence type="ECO:0000313" key="2">
    <source>
        <dbReference type="Proteomes" id="UP000093510"/>
    </source>
</evidence>
<dbReference type="STRING" id="1763534.GCA_001831475_02656"/>
<dbReference type="EMBL" id="LVEP01000013">
    <property type="protein sequence ID" value="OCB77959.1"/>
    <property type="molecule type" value="Genomic_DNA"/>
</dbReference>
<dbReference type="Proteomes" id="UP000093510">
    <property type="component" value="Unassembled WGS sequence"/>
</dbReference>
<evidence type="ECO:0000313" key="1">
    <source>
        <dbReference type="EMBL" id="OCB77959.1"/>
    </source>
</evidence>
<reference evidence="1 2" key="1">
    <citation type="submission" date="2016-03" db="EMBL/GenBank/DDBJ databases">
        <authorList>
            <person name="Ploux O."/>
        </authorList>
    </citation>
    <scope>NUCLEOTIDE SEQUENCE [LARGE SCALE GENOMIC DNA]</scope>
    <source>
        <strain evidence="1 2">LPB0076</strain>
    </source>
</reference>
<accession>A0A1B9E7P2</accession>
<keyword evidence="2" id="KW-1185">Reference proteome</keyword>
<gene>
    <name evidence="1" type="ORF">LPBF_03155</name>
</gene>
<sequence>MLHLLTNNNQQFKHFIMAVKPEIIKARLKALFPKANLSQKRLDVYTAKLAPKPADDADEATIDAIINDYNDVIDFVAVAQEDDRTRTLEADKKKAEELAAKKGGKKEEDEEEEVKIDDDAPAWAKALLKSNEKLTSDLESIKSGNVLETKKQTASQLFGKSEVLKGMKPELKDRWINRVDVNSDTPFEDQIKELESEYSELVQVNADSNVYGGPAGFGLSKSEPTLEDIKAIYEG</sequence>
<organism evidence="1 2">
    <name type="scientific">Flavobacterium crassostreae</name>
    <dbReference type="NCBI Taxonomy" id="1763534"/>
    <lineage>
        <taxon>Bacteria</taxon>
        <taxon>Pseudomonadati</taxon>
        <taxon>Bacteroidota</taxon>
        <taxon>Flavobacteriia</taxon>
        <taxon>Flavobacteriales</taxon>
        <taxon>Flavobacteriaceae</taxon>
        <taxon>Flavobacterium</taxon>
    </lineage>
</organism>
<name>A0A1B9E7P2_9FLAO</name>
<protein>
    <submittedName>
        <fullName evidence="1">Uncharacterized protein</fullName>
    </submittedName>
</protein>